<proteinExistence type="predicted"/>
<name>A0ABT9SZE5_9GAMM</name>
<comment type="caution">
    <text evidence="1">The sequence shown here is derived from an EMBL/GenBank/DDBJ whole genome shotgun (WGS) entry which is preliminary data.</text>
</comment>
<organism evidence="1 2">
    <name type="scientific">Luteibacter jiangsuensis</name>
    <dbReference type="NCBI Taxonomy" id="637577"/>
    <lineage>
        <taxon>Bacteria</taxon>
        <taxon>Pseudomonadati</taxon>
        <taxon>Pseudomonadota</taxon>
        <taxon>Gammaproteobacteria</taxon>
        <taxon>Lysobacterales</taxon>
        <taxon>Rhodanobacteraceae</taxon>
        <taxon>Luteibacter</taxon>
    </lineage>
</organism>
<dbReference type="EMBL" id="JAUSSK010000003">
    <property type="protein sequence ID" value="MDQ0010383.1"/>
    <property type="molecule type" value="Genomic_DNA"/>
</dbReference>
<gene>
    <name evidence="1" type="ORF">J2T07_002573</name>
</gene>
<protein>
    <submittedName>
        <fullName evidence="1">Uncharacterized protein</fullName>
    </submittedName>
</protein>
<dbReference type="Proteomes" id="UP001237737">
    <property type="component" value="Unassembled WGS sequence"/>
</dbReference>
<evidence type="ECO:0000313" key="1">
    <source>
        <dbReference type="EMBL" id="MDQ0010383.1"/>
    </source>
</evidence>
<evidence type="ECO:0000313" key="2">
    <source>
        <dbReference type="Proteomes" id="UP001237737"/>
    </source>
</evidence>
<dbReference type="RefSeq" id="WP_306850478.1">
    <property type="nucleotide sequence ID" value="NZ_JAUSSK010000003.1"/>
</dbReference>
<reference evidence="1 2" key="1">
    <citation type="submission" date="2023-07" db="EMBL/GenBank/DDBJ databases">
        <title>Sorghum-associated microbial communities from plants grown in Nebraska, USA.</title>
        <authorList>
            <person name="Schachtman D."/>
        </authorList>
    </citation>
    <scope>NUCLEOTIDE SEQUENCE [LARGE SCALE GENOMIC DNA]</scope>
    <source>
        <strain evidence="1 2">CC60</strain>
    </source>
</reference>
<sequence>MMSGPEAAKPSFWQGVGDALTSGYKDVNDFGSTMGDALAHHVASIPVGIAQLGMHGAKAVGDIVAPADKTLSGLITGK</sequence>
<keyword evidence="2" id="KW-1185">Reference proteome</keyword>
<accession>A0ABT9SZE5</accession>